<protein>
    <recommendedName>
        <fullName evidence="3">Secreted protein</fullName>
    </recommendedName>
</protein>
<evidence type="ECO:0008006" key="3">
    <source>
        <dbReference type="Google" id="ProtNLM"/>
    </source>
</evidence>
<keyword evidence="2" id="KW-1185">Reference proteome</keyword>
<evidence type="ECO:0000313" key="1">
    <source>
        <dbReference type="EMBL" id="KAL0130514.1"/>
    </source>
</evidence>
<dbReference type="AlphaFoldDB" id="A0AAW2GTH1"/>
<evidence type="ECO:0000313" key="2">
    <source>
        <dbReference type="Proteomes" id="UP001430953"/>
    </source>
</evidence>
<name>A0AAW2GTH1_9HYME</name>
<gene>
    <name evidence="1" type="ORF">PUN28_002267</name>
</gene>
<comment type="caution">
    <text evidence="1">The sequence shown here is derived from an EMBL/GenBank/DDBJ whole genome shotgun (WGS) entry which is preliminary data.</text>
</comment>
<organism evidence="1 2">
    <name type="scientific">Cardiocondyla obscurior</name>
    <dbReference type="NCBI Taxonomy" id="286306"/>
    <lineage>
        <taxon>Eukaryota</taxon>
        <taxon>Metazoa</taxon>
        <taxon>Ecdysozoa</taxon>
        <taxon>Arthropoda</taxon>
        <taxon>Hexapoda</taxon>
        <taxon>Insecta</taxon>
        <taxon>Pterygota</taxon>
        <taxon>Neoptera</taxon>
        <taxon>Endopterygota</taxon>
        <taxon>Hymenoptera</taxon>
        <taxon>Apocrita</taxon>
        <taxon>Aculeata</taxon>
        <taxon>Formicoidea</taxon>
        <taxon>Formicidae</taxon>
        <taxon>Myrmicinae</taxon>
        <taxon>Cardiocondyla</taxon>
    </lineage>
</organism>
<reference evidence="1 2" key="1">
    <citation type="submission" date="2023-03" db="EMBL/GenBank/DDBJ databases">
        <title>High recombination rates correlate with genetic variation in Cardiocondyla obscurior ants.</title>
        <authorList>
            <person name="Errbii M."/>
        </authorList>
    </citation>
    <scope>NUCLEOTIDE SEQUENCE [LARGE SCALE GENOMIC DNA]</scope>
    <source>
        <strain evidence="1">Alpha-2009</strain>
        <tissue evidence="1">Whole body</tissue>
    </source>
</reference>
<dbReference type="EMBL" id="JADYXP020000002">
    <property type="protein sequence ID" value="KAL0130514.1"/>
    <property type="molecule type" value="Genomic_DNA"/>
</dbReference>
<sequence length="240" mass="27961">MIFIFSRLTARICRGGLKGTHDRRHLAAWLLRLYLLVANVDARCLEGARWLRVSARFLFATGLGTRRWAVILDCVIRARGHLRDRGGRFFLSQHPRPSRRLSSPRTHRAGRPTLRSWQTQKYMAAESFLYVFYQGTLLNVSKRESIRKYRNIIAKSLVLSLIKSIGVLRLVLLVHNFYPIIHTVFRRVRFLPSSFQHQQSHQVTHHHGGRAFEVSRASVVLTFKRISSLSHSNDYDGRRY</sequence>
<accession>A0AAW2GTH1</accession>
<dbReference type="Proteomes" id="UP001430953">
    <property type="component" value="Unassembled WGS sequence"/>
</dbReference>
<proteinExistence type="predicted"/>